<dbReference type="EMBL" id="AUZH01000013">
    <property type="protein sequence ID" value="KFN88286.1"/>
    <property type="molecule type" value="Genomic_DNA"/>
</dbReference>
<evidence type="ECO:0000313" key="1">
    <source>
        <dbReference type="EMBL" id="KFN88286.1"/>
    </source>
</evidence>
<proteinExistence type="predicted"/>
<evidence type="ECO:0000313" key="2">
    <source>
        <dbReference type="Proteomes" id="UP000029382"/>
    </source>
</evidence>
<reference evidence="1 2" key="1">
    <citation type="journal article" date="2014" name="Genome Announc.">
        <title>Draft Genome Sequences of Streptococcus bovis Strains ATCC 33317 and JB1.</title>
        <authorList>
            <person name="Benahmed F.H."/>
            <person name="Gopinath G.R."/>
            <person name="Harbottle H."/>
            <person name="Cotta M.A."/>
            <person name="Luo Y."/>
            <person name="Henderson C."/>
            <person name="Teri P."/>
            <person name="Soppet D."/>
            <person name="Rasmussen M."/>
            <person name="Whitehead T.R."/>
            <person name="Davidson M."/>
        </authorList>
    </citation>
    <scope>NUCLEOTIDE SEQUENCE [LARGE SCALE GENOMIC DNA]</scope>
    <source>
        <strain evidence="1 2">JB1</strain>
    </source>
</reference>
<dbReference type="Pfam" id="PF07374">
    <property type="entry name" value="DUF1492"/>
    <property type="match status" value="1"/>
</dbReference>
<sequence length="141" mass="16808">MRVLVEYEELNKKLKNIKKIDKEIQTINYEIQYLEEGLFRKSNFTEPKVTKSSTKDIADIYNAKAMRKEKLIKRIDTLMSERDSLISLIDDNLDDPEQRAVLKMFFCSDKNFYEIQDFFGVAERTLFRLKRKALQELAKQL</sequence>
<comment type="caution">
    <text evidence="1">The sequence shown here is derived from an EMBL/GenBank/DDBJ whole genome shotgun (WGS) entry which is preliminary data.</text>
</comment>
<gene>
    <name evidence="1" type="ORF">H702_04690</name>
</gene>
<dbReference type="InterPro" id="IPR010861">
    <property type="entry name" value="DUF1492"/>
</dbReference>
<name>A0A091BRH9_STREI</name>
<organism evidence="1 2">
    <name type="scientific">Streptococcus equinus JB1</name>
    <dbReference type="NCBI Taxonomy" id="1294274"/>
    <lineage>
        <taxon>Bacteria</taxon>
        <taxon>Bacillati</taxon>
        <taxon>Bacillota</taxon>
        <taxon>Bacilli</taxon>
        <taxon>Lactobacillales</taxon>
        <taxon>Streptococcaceae</taxon>
        <taxon>Streptococcus</taxon>
    </lineage>
</organism>
<dbReference type="AlphaFoldDB" id="A0A091BRH9"/>
<protein>
    <recommendedName>
        <fullName evidence="3">Phage protein</fullName>
    </recommendedName>
</protein>
<dbReference type="Proteomes" id="UP000029382">
    <property type="component" value="Unassembled WGS sequence"/>
</dbReference>
<evidence type="ECO:0008006" key="3">
    <source>
        <dbReference type="Google" id="ProtNLM"/>
    </source>
</evidence>
<accession>A0A091BRH9</accession>